<dbReference type="EMBL" id="AP019869">
    <property type="protein sequence ID" value="BBN08921.1"/>
    <property type="molecule type" value="Genomic_DNA"/>
</dbReference>
<organism evidence="5 6">
    <name type="scientific">Marchantia polymorpha subsp. ruderalis</name>
    <dbReference type="NCBI Taxonomy" id="1480154"/>
    <lineage>
        <taxon>Eukaryota</taxon>
        <taxon>Viridiplantae</taxon>
        <taxon>Streptophyta</taxon>
        <taxon>Embryophyta</taxon>
        <taxon>Marchantiophyta</taxon>
        <taxon>Marchantiopsida</taxon>
        <taxon>Marchantiidae</taxon>
        <taxon>Marchantiales</taxon>
        <taxon>Marchantiaceae</taxon>
        <taxon>Marchantia</taxon>
    </lineage>
</organism>
<dbReference type="AlphaFoldDB" id="A0A176VED4"/>
<reference evidence="7" key="3">
    <citation type="journal article" date="2020" name="Curr. Biol.">
        <title>Chromatin organization in early land plants reveals an ancestral association between H3K27me3, transposons, and constitutive heterochromatin.</title>
        <authorList>
            <person name="Montgomery S.A."/>
            <person name="Tanizawa Y."/>
            <person name="Galik B."/>
            <person name="Wang N."/>
            <person name="Ito T."/>
            <person name="Mochizuki T."/>
            <person name="Akimcheva S."/>
            <person name="Bowman J.L."/>
            <person name="Cognat V."/>
            <person name="Marechal-Drouard L."/>
            <person name="Ekker H."/>
            <person name="Hong S.F."/>
            <person name="Kohchi T."/>
            <person name="Lin S.S."/>
            <person name="Liu L.D."/>
            <person name="Nakamura Y."/>
            <person name="Valeeva L.R."/>
            <person name="Shakirov E.V."/>
            <person name="Shippen D.E."/>
            <person name="Wei W.L."/>
            <person name="Yagura M."/>
            <person name="Yamaoka S."/>
            <person name="Yamato K.T."/>
            <person name="Liu C."/>
            <person name="Berger F."/>
        </authorList>
    </citation>
    <scope>NUCLEOTIDE SEQUENCE [LARGE SCALE GENOMIC DNA]</scope>
    <source>
        <strain evidence="7">Tak-1</strain>
    </source>
</reference>
<evidence type="ECO:0000313" key="5">
    <source>
        <dbReference type="EMBL" id="OAE18166.1"/>
    </source>
</evidence>
<dbReference type="Proteomes" id="UP000077202">
    <property type="component" value="Unassembled WGS sequence"/>
</dbReference>
<dbReference type="Proteomes" id="UP001162541">
    <property type="component" value="Chromosome 4"/>
</dbReference>
<feature type="signal peptide" evidence="3">
    <location>
        <begin position="1"/>
        <end position="26"/>
    </location>
</feature>
<dbReference type="Pfam" id="PF00106">
    <property type="entry name" value="adh_short"/>
    <property type="match status" value="1"/>
</dbReference>
<dbReference type="SUPFAM" id="SSF51735">
    <property type="entry name" value="NAD(P)-binding Rossmann-fold domains"/>
    <property type="match status" value="1"/>
</dbReference>
<reference evidence="4" key="2">
    <citation type="journal article" date="2019" name="Curr. Biol.">
        <title>Chromatin organization in early land plants reveals an ancestral association between H3K27me3, transposons, and constitutive heterochromatin.</title>
        <authorList>
            <person name="Montgomery S.A."/>
            <person name="Tanizawa Y."/>
            <person name="Galik B."/>
            <person name="Wang N."/>
            <person name="Ito T."/>
            <person name="Mochizuki T."/>
            <person name="Akimcheva S."/>
            <person name="Bowman J."/>
            <person name="Cognat V."/>
            <person name="Drouard L."/>
            <person name="Ekker H."/>
            <person name="Houng S."/>
            <person name="Kohchi T."/>
            <person name="Lin S."/>
            <person name="Liu L.D."/>
            <person name="Nakamura Y."/>
            <person name="Valeeva L.R."/>
            <person name="Shakirov E.V."/>
            <person name="Shippen D.E."/>
            <person name="Wei W."/>
            <person name="Yagura M."/>
            <person name="Yamaoka S."/>
            <person name="Yamato K.T."/>
            <person name="Liu C."/>
            <person name="Berger F."/>
        </authorList>
    </citation>
    <scope>NUCLEOTIDE SEQUENCE [LARGE SCALE GENOMIC DNA]</scope>
    <source>
        <strain evidence="4">Tak-1</strain>
    </source>
</reference>
<gene>
    <name evidence="5" type="ORF">AXG93_406s1340</name>
    <name evidence="4" type="ORF">Mp_4g15580</name>
</gene>
<keyword evidence="3" id="KW-0732">Signal</keyword>
<keyword evidence="6" id="KW-1185">Reference proteome</keyword>
<sequence>MAASSPTMSLWLWLKGLWTVIIDTIGQRFRCRHLPKRLPLPHFAHFTCIVTGSTGGIGMEIAREFAASGAHVILAVRNTSNGKKLIEQWTKEREISRGPEIRAEVMELDLLKLSSVRTFAQEWERRNLPLHALINNAGIFAMNVKQKFSDDGFEHHLQVNFLGNALLSILLLPSLLRGAPSRIINVNSCMHHMGFVDPEDLNITKRRYSSTGAYSGSKLAQHLFSRILHMRIPKEAGIDVILTHPGEVMTQMTRDLPKIIQKVEVISSVFRLSAAEGARGVIFCATDKQVFAYTRALREMGQPICPYFSSNCKPADVAKLANDMETAMKVWNKTLELLDLPADIVEKQFQRKEDSATSEVQS</sequence>
<comment type="similarity">
    <text evidence="1">Belongs to the short-chain dehydrogenases/reductases (SDR) family.</text>
</comment>
<evidence type="ECO:0000313" key="7">
    <source>
        <dbReference type="Proteomes" id="UP001162541"/>
    </source>
</evidence>
<dbReference type="InterPro" id="IPR002347">
    <property type="entry name" value="SDR_fam"/>
</dbReference>
<dbReference type="PANTHER" id="PTHR24320">
    <property type="entry name" value="RETINOL DEHYDROGENASE"/>
    <property type="match status" value="1"/>
</dbReference>
<evidence type="ECO:0000256" key="2">
    <source>
        <dbReference type="ARBA" id="ARBA00023002"/>
    </source>
</evidence>
<dbReference type="InterPro" id="IPR036291">
    <property type="entry name" value="NAD(P)-bd_dom_sf"/>
</dbReference>
<proteinExistence type="inferred from homology"/>
<evidence type="ECO:0000313" key="4">
    <source>
        <dbReference type="EMBL" id="BBN08921.1"/>
    </source>
</evidence>
<keyword evidence="2" id="KW-0560">Oxidoreductase</keyword>
<dbReference type="GO" id="GO:0016491">
    <property type="term" value="F:oxidoreductase activity"/>
    <property type="evidence" value="ECO:0007669"/>
    <property type="project" value="UniProtKB-KW"/>
</dbReference>
<name>A0A176VED4_MARPO</name>
<feature type="chain" id="PRO_5042333690" evidence="3">
    <location>
        <begin position="27"/>
        <end position="362"/>
    </location>
</feature>
<dbReference type="Gene3D" id="3.40.50.720">
    <property type="entry name" value="NAD(P)-binding Rossmann-like Domain"/>
    <property type="match status" value="1"/>
</dbReference>
<evidence type="ECO:0000256" key="3">
    <source>
        <dbReference type="SAM" id="SignalP"/>
    </source>
</evidence>
<dbReference type="EMBL" id="LVLJ01004128">
    <property type="protein sequence ID" value="OAE18166.1"/>
    <property type="molecule type" value="Genomic_DNA"/>
</dbReference>
<reference evidence="5 6" key="1">
    <citation type="submission" date="2016-03" db="EMBL/GenBank/DDBJ databases">
        <title>Mechanisms controlling the formation of the plant cell surface in tip-growing cells are functionally conserved among land plants.</title>
        <authorList>
            <person name="Honkanen S."/>
            <person name="Jones V.A."/>
            <person name="Morieri G."/>
            <person name="Champion C."/>
            <person name="Hetherington A.J."/>
            <person name="Kelly S."/>
            <person name="Saint-Marcoux D."/>
            <person name="Proust H."/>
            <person name="Prescott H."/>
            <person name="Dolan L."/>
        </authorList>
    </citation>
    <scope>NUCLEOTIDE SEQUENCE [LARGE SCALE GENOMIC DNA]</scope>
    <source>
        <strain evidence="6">cv. Tak-1 and cv. Tak-2</strain>
        <tissue evidence="5">Whole gametophyte</tissue>
    </source>
</reference>
<accession>A0A176VED4</accession>
<dbReference type="PRINTS" id="PR00081">
    <property type="entry name" value="GDHRDH"/>
</dbReference>
<evidence type="ECO:0000313" key="6">
    <source>
        <dbReference type="Proteomes" id="UP000077202"/>
    </source>
</evidence>
<evidence type="ECO:0000256" key="1">
    <source>
        <dbReference type="ARBA" id="ARBA00006484"/>
    </source>
</evidence>
<protein>
    <submittedName>
        <fullName evidence="5">Uncharacterized protein</fullName>
    </submittedName>
</protein>
<dbReference type="PANTHER" id="PTHR24320:SF148">
    <property type="entry name" value="NAD(P)-BINDING ROSSMANN-FOLD SUPERFAMILY PROTEIN"/>
    <property type="match status" value="1"/>
</dbReference>